<dbReference type="PANTHER" id="PTHR24126">
    <property type="entry name" value="ANKYRIN REPEAT, PH AND SEC7 DOMAIN CONTAINING PROTEIN SECG-RELATED"/>
    <property type="match status" value="1"/>
</dbReference>
<feature type="region of interest" description="Disordered" evidence="4">
    <location>
        <begin position="440"/>
        <end position="485"/>
    </location>
</feature>
<dbReference type="PANTHER" id="PTHR24126:SF14">
    <property type="entry name" value="ANK_REP_REGION DOMAIN-CONTAINING PROTEIN"/>
    <property type="match status" value="1"/>
</dbReference>
<feature type="repeat" description="ANK" evidence="3">
    <location>
        <begin position="60"/>
        <end position="92"/>
    </location>
</feature>
<protein>
    <submittedName>
        <fullName evidence="5">Ankyrin repeat-containing domain protein</fullName>
    </submittedName>
</protein>
<comment type="caution">
    <text evidence="5">The sequence shown here is derived from an EMBL/GenBank/DDBJ whole genome shotgun (WGS) entry which is preliminary data.</text>
</comment>
<dbReference type="Pfam" id="PF12796">
    <property type="entry name" value="Ank_2"/>
    <property type="match status" value="4"/>
</dbReference>
<dbReference type="EMBL" id="JAUEPO010000004">
    <property type="protein sequence ID" value="KAK3324381.1"/>
    <property type="molecule type" value="Genomic_DNA"/>
</dbReference>
<feature type="repeat" description="ANK" evidence="3">
    <location>
        <begin position="164"/>
        <end position="196"/>
    </location>
</feature>
<evidence type="ECO:0000256" key="3">
    <source>
        <dbReference type="PROSITE-ProRule" id="PRU00023"/>
    </source>
</evidence>
<dbReference type="InterPro" id="IPR036770">
    <property type="entry name" value="Ankyrin_rpt-contain_sf"/>
</dbReference>
<evidence type="ECO:0000256" key="4">
    <source>
        <dbReference type="SAM" id="MobiDB-lite"/>
    </source>
</evidence>
<dbReference type="AlphaFoldDB" id="A0AAE0IHE3"/>
<dbReference type="SUPFAM" id="SSF48403">
    <property type="entry name" value="Ankyrin repeat"/>
    <property type="match status" value="1"/>
</dbReference>
<feature type="repeat" description="ANK" evidence="3">
    <location>
        <begin position="353"/>
        <end position="385"/>
    </location>
</feature>
<proteinExistence type="predicted"/>
<reference evidence="5" key="2">
    <citation type="submission" date="2023-06" db="EMBL/GenBank/DDBJ databases">
        <authorList>
            <consortium name="Lawrence Berkeley National Laboratory"/>
            <person name="Haridas S."/>
            <person name="Hensen N."/>
            <person name="Bonometti L."/>
            <person name="Westerberg I."/>
            <person name="Brannstrom I.O."/>
            <person name="Guillou S."/>
            <person name="Cros-Aarteil S."/>
            <person name="Calhoun S."/>
            <person name="Kuo A."/>
            <person name="Mondo S."/>
            <person name="Pangilinan J."/>
            <person name="Riley R."/>
            <person name="Labutti K."/>
            <person name="Andreopoulos B."/>
            <person name="Lipzen A."/>
            <person name="Chen C."/>
            <person name="Yanf M."/>
            <person name="Daum C."/>
            <person name="Ng V."/>
            <person name="Clum A."/>
            <person name="Steindorff A."/>
            <person name="Ohm R."/>
            <person name="Martin F."/>
            <person name="Silar P."/>
            <person name="Natvig D."/>
            <person name="Lalanne C."/>
            <person name="Gautier V."/>
            <person name="Ament-Velasquez S.L."/>
            <person name="Kruys A."/>
            <person name="Hutchinson M.I."/>
            <person name="Powell A.J."/>
            <person name="Barry K."/>
            <person name="Miller A.N."/>
            <person name="Grigoriev I.V."/>
            <person name="Debuchy R."/>
            <person name="Gladieux P."/>
            <person name="Thoren M.H."/>
            <person name="Johannesson H."/>
        </authorList>
    </citation>
    <scope>NUCLEOTIDE SEQUENCE</scope>
    <source>
        <strain evidence="5">SMH4131-1</strain>
    </source>
</reference>
<evidence type="ECO:0000313" key="5">
    <source>
        <dbReference type="EMBL" id="KAK3324381.1"/>
    </source>
</evidence>
<feature type="repeat" description="ANK" evidence="3">
    <location>
        <begin position="255"/>
        <end position="287"/>
    </location>
</feature>
<name>A0AAE0IHE3_9PEZI</name>
<keyword evidence="2 3" id="KW-0040">ANK repeat</keyword>
<dbReference type="PRINTS" id="PR01415">
    <property type="entry name" value="ANKYRIN"/>
</dbReference>
<dbReference type="InterPro" id="IPR002110">
    <property type="entry name" value="Ankyrin_rpt"/>
</dbReference>
<sequence>MTFDDLPLPLLVGNGLDLDSVTIGDTEATIIRLLDWDDIGPFYEVILSHPGVDVNIPNTNNKTPLHFATRKGNHAAVKLLLAHEADVNWLSTDKTTPLFFATSKPEILRALLEAGANPNLGENYGFTCLMDNIWFWDNVESLELLLEHNAALESEYNGPTDYFAGWTALTFAADYGNTAVVRLLADAGANLQHVGEDGIPILHYAAMSPRDPTGKLAVLLEFLTRLNPALHVGTPVQNLKRLLNAGAEINIQDKQGQTALTSQSGHGNVEAVKLFLERGADVNACGGQFGYALNAAAMMSRPAMIDQLIENGARWDIKDYMGRTPIHFAALQGVQNFQKAVEIGCDLAAHDVTGRTALMWAAQPGQVEVVERILDKRVVVTGSDGRNWTPLKIARYHGALPEVVELLTCEGDGDSEDKSKVGRDAKAWCDSCFSHLHPSVDHEFEEHGPEFEAEEGGKDKGEEGKNTSDSEDSSTDTSSEDDSEE</sequence>
<evidence type="ECO:0000256" key="1">
    <source>
        <dbReference type="ARBA" id="ARBA00022737"/>
    </source>
</evidence>
<accession>A0AAE0IHE3</accession>
<feature type="compositionally biased region" description="Acidic residues" evidence="4">
    <location>
        <begin position="469"/>
        <end position="485"/>
    </location>
</feature>
<dbReference type="SMART" id="SM00248">
    <property type="entry name" value="ANK"/>
    <property type="match status" value="10"/>
</dbReference>
<dbReference type="PROSITE" id="PS50088">
    <property type="entry name" value="ANK_REPEAT"/>
    <property type="match status" value="4"/>
</dbReference>
<organism evidence="5 6">
    <name type="scientific">Cercophora scortea</name>
    <dbReference type="NCBI Taxonomy" id="314031"/>
    <lineage>
        <taxon>Eukaryota</taxon>
        <taxon>Fungi</taxon>
        <taxon>Dikarya</taxon>
        <taxon>Ascomycota</taxon>
        <taxon>Pezizomycotina</taxon>
        <taxon>Sordariomycetes</taxon>
        <taxon>Sordariomycetidae</taxon>
        <taxon>Sordariales</taxon>
        <taxon>Lasiosphaeriaceae</taxon>
        <taxon>Cercophora</taxon>
    </lineage>
</organism>
<dbReference type="Proteomes" id="UP001286456">
    <property type="component" value="Unassembled WGS sequence"/>
</dbReference>
<keyword evidence="6" id="KW-1185">Reference proteome</keyword>
<dbReference type="Gene3D" id="1.25.40.20">
    <property type="entry name" value="Ankyrin repeat-containing domain"/>
    <property type="match status" value="2"/>
</dbReference>
<feature type="compositionally biased region" description="Basic and acidic residues" evidence="4">
    <location>
        <begin position="440"/>
        <end position="468"/>
    </location>
</feature>
<keyword evidence="1" id="KW-0677">Repeat</keyword>
<evidence type="ECO:0000256" key="2">
    <source>
        <dbReference type="ARBA" id="ARBA00023043"/>
    </source>
</evidence>
<reference evidence="5" key="1">
    <citation type="journal article" date="2023" name="Mol. Phylogenet. Evol.">
        <title>Genome-scale phylogeny and comparative genomics of the fungal order Sordariales.</title>
        <authorList>
            <person name="Hensen N."/>
            <person name="Bonometti L."/>
            <person name="Westerberg I."/>
            <person name="Brannstrom I.O."/>
            <person name="Guillou S."/>
            <person name="Cros-Aarteil S."/>
            <person name="Calhoun S."/>
            <person name="Haridas S."/>
            <person name="Kuo A."/>
            <person name="Mondo S."/>
            <person name="Pangilinan J."/>
            <person name="Riley R."/>
            <person name="LaButti K."/>
            <person name="Andreopoulos B."/>
            <person name="Lipzen A."/>
            <person name="Chen C."/>
            <person name="Yan M."/>
            <person name="Daum C."/>
            <person name="Ng V."/>
            <person name="Clum A."/>
            <person name="Steindorff A."/>
            <person name="Ohm R.A."/>
            <person name="Martin F."/>
            <person name="Silar P."/>
            <person name="Natvig D.O."/>
            <person name="Lalanne C."/>
            <person name="Gautier V."/>
            <person name="Ament-Velasquez S.L."/>
            <person name="Kruys A."/>
            <person name="Hutchinson M.I."/>
            <person name="Powell A.J."/>
            <person name="Barry K."/>
            <person name="Miller A.N."/>
            <person name="Grigoriev I.V."/>
            <person name="Debuchy R."/>
            <person name="Gladieux P."/>
            <person name="Hiltunen Thoren M."/>
            <person name="Johannesson H."/>
        </authorList>
    </citation>
    <scope>NUCLEOTIDE SEQUENCE</scope>
    <source>
        <strain evidence="5">SMH4131-1</strain>
    </source>
</reference>
<dbReference type="PROSITE" id="PS50297">
    <property type="entry name" value="ANK_REP_REGION"/>
    <property type="match status" value="3"/>
</dbReference>
<evidence type="ECO:0000313" key="6">
    <source>
        <dbReference type="Proteomes" id="UP001286456"/>
    </source>
</evidence>
<gene>
    <name evidence="5" type="ORF">B0T19DRAFT_486563</name>
</gene>